<sequence length="263" mass="27397">MKLDYTIWDPTKNITLLVSTSVPRAMQPEVAAKLMAKRPQVEQVGFIEPASLPGAVLRLQMMGGEFCGNASMSAAAYAADRDGLSAPEVPLEVSGHEGLLTCRLDRREDGLWGTVNMPLPVKLTTAELPGALSVPAVAFDGIVHCVVPAGALSREAAESAIRPLCAALDADACGIMLYDRDAGSITPLVYVRSTDTAVWESGCGSGSAAVGSYLASQAGKAVTVDLRQPGGTITVSAAWENGRVPSLRITGLVALTERGSCEL</sequence>
<comment type="caution">
    <text evidence="1">The sequence shown here is derived from an EMBL/GenBank/DDBJ whole genome shotgun (WGS) entry which is preliminary data.</text>
</comment>
<dbReference type="InterPro" id="IPR058944">
    <property type="entry name" value="CntK-like"/>
</dbReference>
<organism evidence="1">
    <name type="scientific">bioreactor metagenome</name>
    <dbReference type="NCBI Taxonomy" id="1076179"/>
    <lineage>
        <taxon>unclassified sequences</taxon>
        <taxon>metagenomes</taxon>
        <taxon>ecological metagenomes</taxon>
    </lineage>
</organism>
<name>A0A645B8M6_9ZZZZ</name>
<dbReference type="AlphaFoldDB" id="A0A645B8M6"/>
<protein>
    <recommendedName>
        <fullName evidence="2">Diaminopimelate epimerase</fullName>
    </recommendedName>
</protein>
<evidence type="ECO:0008006" key="2">
    <source>
        <dbReference type="Google" id="ProtNLM"/>
    </source>
</evidence>
<gene>
    <name evidence="1" type="ORF">SDC9_108266</name>
</gene>
<evidence type="ECO:0000313" key="1">
    <source>
        <dbReference type="EMBL" id="MPM61408.1"/>
    </source>
</evidence>
<accession>A0A645B8M6</accession>
<dbReference type="EMBL" id="VSSQ01018323">
    <property type="protein sequence ID" value="MPM61408.1"/>
    <property type="molecule type" value="Genomic_DNA"/>
</dbReference>
<dbReference type="Pfam" id="PF26317">
    <property type="entry name" value="CntK_N"/>
    <property type="match status" value="1"/>
</dbReference>
<proteinExistence type="predicted"/>
<dbReference type="SUPFAM" id="SSF54506">
    <property type="entry name" value="Diaminopimelate epimerase-like"/>
    <property type="match status" value="1"/>
</dbReference>
<reference evidence="1" key="1">
    <citation type="submission" date="2019-08" db="EMBL/GenBank/DDBJ databases">
        <authorList>
            <person name="Kucharzyk K."/>
            <person name="Murdoch R.W."/>
            <person name="Higgins S."/>
            <person name="Loffler F."/>
        </authorList>
    </citation>
    <scope>NUCLEOTIDE SEQUENCE</scope>
</reference>